<dbReference type="AlphaFoldDB" id="A0AAD5K7E6"/>
<protein>
    <submittedName>
        <fullName evidence="1">Uncharacterized protein</fullName>
    </submittedName>
</protein>
<gene>
    <name evidence="1" type="ORF">BDA99DRAFT_513364</name>
</gene>
<reference evidence="1" key="2">
    <citation type="submission" date="2023-02" db="EMBL/GenBank/DDBJ databases">
        <authorList>
            <consortium name="DOE Joint Genome Institute"/>
            <person name="Mondo S.J."/>
            <person name="Chang Y."/>
            <person name="Wang Y."/>
            <person name="Ahrendt S."/>
            <person name="Andreopoulos W."/>
            <person name="Barry K."/>
            <person name="Beard J."/>
            <person name="Benny G.L."/>
            <person name="Blankenship S."/>
            <person name="Bonito G."/>
            <person name="Cuomo C."/>
            <person name="Desiro A."/>
            <person name="Gervers K.A."/>
            <person name="Hundley H."/>
            <person name="Kuo A."/>
            <person name="LaButti K."/>
            <person name="Lang B.F."/>
            <person name="Lipzen A."/>
            <person name="O'Donnell K."/>
            <person name="Pangilinan J."/>
            <person name="Reynolds N."/>
            <person name="Sandor L."/>
            <person name="Smith M.W."/>
            <person name="Tsang A."/>
            <person name="Grigoriev I.V."/>
            <person name="Stajich J.E."/>
            <person name="Spatafora J.W."/>
        </authorList>
    </citation>
    <scope>NUCLEOTIDE SEQUENCE</scope>
    <source>
        <strain evidence="1">RSA 2281</strain>
    </source>
</reference>
<evidence type="ECO:0000313" key="2">
    <source>
        <dbReference type="Proteomes" id="UP001209540"/>
    </source>
</evidence>
<sequence length="348" mass="40471">MPQYNNTVIATNKPKRIFNYFLSLIGLDRFIINPNDHDDDQYHGQLQKQPSSSSTSSCSFLTASTLIVSHHHLDKNDHDDSNKNNRNVLPSSDVWTLQSWIGGLSKSVLCQIVWMGLMRYHDSTYYWPELEQVKEGNGIFDDNYDKQEEENDQEEDNDVLQELKTIQEQANKLSHRLDTLRPSEQFAHAAQVAQEFQQLIRLCVHLLHENPFAAILGLILIVQQSFGAPPEVRQHIYYQAKLGRLVVLELESILKYHHHGNKQQQQQYQQNISHHANYLVSCAPFNNSNNYNTKNNSNDDVDEVKNTNDWLEQLEHLCAKLARYDTTWEFRQEYQNVVQLAEQFSSIT</sequence>
<organism evidence="1 2">
    <name type="scientific">Phascolomyces articulosus</name>
    <dbReference type="NCBI Taxonomy" id="60185"/>
    <lineage>
        <taxon>Eukaryota</taxon>
        <taxon>Fungi</taxon>
        <taxon>Fungi incertae sedis</taxon>
        <taxon>Mucoromycota</taxon>
        <taxon>Mucoromycotina</taxon>
        <taxon>Mucoromycetes</taxon>
        <taxon>Mucorales</taxon>
        <taxon>Lichtheimiaceae</taxon>
        <taxon>Phascolomyces</taxon>
    </lineage>
</organism>
<keyword evidence="2" id="KW-1185">Reference proteome</keyword>
<comment type="caution">
    <text evidence="1">The sequence shown here is derived from an EMBL/GenBank/DDBJ whole genome shotgun (WGS) entry which is preliminary data.</text>
</comment>
<name>A0AAD5K7E6_9FUNG</name>
<evidence type="ECO:0000313" key="1">
    <source>
        <dbReference type="EMBL" id="KAI9259480.1"/>
    </source>
</evidence>
<reference evidence="1" key="1">
    <citation type="journal article" date="2022" name="IScience">
        <title>Evolution of zygomycete secretomes and the origins of terrestrial fungal ecologies.</title>
        <authorList>
            <person name="Chang Y."/>
            <person name="Wang Y."/>
            <person name="Mondo S."/>
            <person name="Ahrendt S."/>
            <person name="Andreopoulos W."/>
            <person name="Barry K."/>
            <person name="Beard J."/>
            <person name="Benny G.L."/>
            <person name="Blankenship S."/>
            <person name="Bonito G."/>
            <person name="Cuomo C."/>
            <person name="Desiro A."/>
            <person name="Gervers K.A."/>
            <person name="Hundley H."/>
            <person name="Kuo A."/>
            <person name="LaButti K."/>
            <person name="Lang B.F."/>
            <person name="Lipzen A."/>
            <person name="O'Donnell K."/>
            <person name="Pangilinan J."/>
            <person name="Reynolds N."/>
            <person name="Sandor L."/>
            <person name="Smith M.E."/>
            <person name="Tsang A."/>
            <person name="Grigoriev I.V."/>
            <person name="Stajich J.E."/>
            <person name="Spatafora J.W."/>
        </authorList>
    </citation>
    <scope>NUCLEOTIDE SEQUENCE</scope>
    <source>
        <strain evidence="1">RSA 2281</strain>
    </source>
</reference>
<proteinExistence type="predicted"/>
<dbReference type="Proteomes" id="UP001209540">
    <property type="component" value="Unassembled WGS sequence"/>
</dbReference>
<dbReference type="EMBL" id="JAIXMP010000017">
    <property type="protein sequence ID" value="KAI9259480.1"/>
    <property type="molecule type" value="Genomic_DNA"/>
</dbReference>
<accession>A0AAD5K7E6</accession>